<dbReference type="InterPro" id="IPR050500">
    <property type="entry name" value="Phos_Acetyltrans/Butyryltrans"/>
</dbReference>
<dbReference type="AlphaFoldDB" id="A0A538TQ41"/>
<organism evidence="6 7">
    <name type="scientific">Eiseniibacteriota bacterium</name>
    <dbReference type="NCBI Taxonomy" id="2212470"/>
    <lineage>
        <taxon>Bacteria</taxon>
        <taxon>Candidatus Eiseniibacteriota</taxon>
    </lineage>
</organism>
<evidence type="ECO:0000313" key="7">
    <source>
        <dbReference type="Proteomes" id="UP000316609"/>
    </source>
</evidence>
<evidence type="ECO:0000256" key="4">
    <source>
        <dbReference type="ARBA" id="ARBA00023315"/>
    </source>
</evidence>
<evidence type="ECO:0000256" key="3">
    <source>
        <dbReference type="ARBA" id="ARBA00022679"/>
    </source>
</evidence>
<evidence type="ECO:0000256" key="2">
    <source>
        <dbReference type="ARBA" id="ARBA00005656"/>
    </source>
</evidence>
<dbReference type="Gene3D" id="3.40.50.10950">
    <property type="match status" value="1"/>
</dbReference>
<reference evidence="6 7" key="1">
    <citation type="journal article" date="2019" name="Nat. Microbiol.">
        <title>Mediterranean grassland soil C-N compound turnover is dependent on rainfall and depth, and is mediated by genomically divergent microorganisms.</title>
        <authorList>
            <person name="Diamond S."/>
            <person name="Andeer P.F."/>
            <person name="Li Z."/>
            <person name="Crits-Christoph A."/>
            <person name="Burstein D."/>
            <person name="Anantharaman K."/>
            <person name="Lane K.R."/>
            <person name="Thomas B.C."/>
            <person name="Pan C."/>
            <person name="Northen T.R."/>
            <person name="Banfield J.F."/>
        </authorList>
    </citation>
    <scope>NUCLEOTIDE SEQUENCE [LARGE SCALE GENOMIC DNA]</scope>
    <source>
        <strain evidence="6">WS_8</strain>
    </source>
</reference>
<name>A0A538TQ41_UNCEI</name>
<dbReference type="PIRSF" id="PIRSF000428">
    <property type="entry name" value="P_Ac_trans"/>
    <property type="match status" value="1"/>
</dbReference>
<dbReference type="SUPFAM" id="SSF53659">
    <property type="entry name" value="Isocitrate/Isopropylmalate dehydrogenase-like"/>
    <property type="match status" value="1"/>
</dbReference>
<proteinExistence type="inferred from homology"/>
<accession>A0A538TQ41</accession>
<dbReference type="PANTHER" id="PTHR43356:SF3">
    <property type="entry name" value="PHOSPHATE ACETYLTRANSFERASE"/>
    <property type="match status" value="1"/>
</dbReference>
<keyword evidence="4" id="KW-0012">Acyltransferase</keyword>
<gene>
    <name evidence="6" type="ORF">E6K78_07190</name>
</gene>
<comment type="similarity">
    <text evidence="2">Belongs to the phosphate acetyltransferase and butyryltransferase family.</text>
</comment>
<comment type="caution">
    <text evidence="6">The sequence shown here is derived from an EMBL/GenBank/DDBJ whole genome shotgun (WGS) entry which is preliminary data.</text>
</comment>
<sequence length="343" mass="36320">MTPLLDRIADQARRRAARLALVEGEDERVACAAAELARRGVAQVSLFGRPEVVAEAARRSRARLDGVRVRDPGDPEAVVRAARALAEARGDRLAASERDRLARQALFQAAAEVREGDADCMVAGAVHTSAEVLRASIWLLGLAPGVSTVSSFFVMILPAAFERAERVFAFADCGVIPDPSVEQLAEIACLAADNFERLVHEPAHTALLSFSTRGSADHPRVRKVREALALARARRPDRLFDGELQADAALDPTVARTKAPNSPVAGRANVLVFPDLDAGNIGYKLVQRLAGAAAYGPILQGLKRQANDLSRGCNVDDVVQVATIACALCPTTADRAAGGVGSA</sequence>
<dbReference type="InterPro" id="IPR042113">
    <property type="entry name" value="P_AcTrfase_dom1"/>
</dbReference>
<dbReference type="Proteomes" id="UP000316609">
    <property type="component" value="Unassembled WGS sequence"/>
</dbReference>
<dbReference type="GO" id="GO:0008959">
    <property type="term" value="F:phosphate acetyltransferase activity"/>
    <property type="evidence" value="ECO:0007669"/>
    <property type="project" value="UniProtKB-EC"/>
</dbReference>
<comment type="catalytic activity">
    <reaction evidence="1">
        <text>acetyl-CoA + phosphate = acetyl phosphate + CoA</text>
        <dbReference type="Rhea" id="RHEA:19521"/>
        <dbReference type="ChEBI" id="CHEBI:22191"/>
        <dbReference type="ChEBI" id="CHEBI:43474"/>
        <dbReference type="ChEBI" id="CHEBI:57287"/>
        <dbReference type="ChEBI" id="CHEBI:57288"/>
        <dbReference type="EC" id="2.3.1.8"/>
    </reaction>
</comment>
<keyword evidence="3" id="KW-0808">Transferase</keyword>
<evidence type="ECO:0000259" key="5">
    <source>
        <dbReference type="Pfam" id="PF01515"/>
    </source>
</evidence>
<dbReference type="PANTHER" id="PTHR43356">
    <property type="entry name" value="PHOSPHATE ACETYLTRANSFERASE"/>
    <property type="match status" value="1"/>
</dbReference>
<dbReference type="Gene3D" id="3.40.50.10750">
    <property type="entry name" value="Isocitrate/Isopropylmalate dehydrogenase-like"/>
    <property type="match status" value="1"/>
</dbReference>
<dbReference type="EMBL" id="VBOY01000066">
    <property type="protein sequence ID" value="TMQ65752.1"/>
    <property type="molecule type" value="Genomic_DNA"/>
</dbReference>
<feature type="domain" description="Phosphate acetyl/butaryl transferase" evidence="5">
    <location>
        <begin position="5"/>
        <end position="326"/>
    </location>
</feature>
<dbReference type="InterPro" id="IPR042112">
    <property type="entry name" value="P_AcTrfase_dom2"/>
</dbReference>
<protein>
    <submittedName>
        <fullName evidence="6">Phosphotransacetylase</fullName>
    </submittedName>
</protein>
<dbReference type="InterPro" id="IPR002505">
    <property type="entry name" value="PTA_PTB"/>
</dbReference>
<dbReference type="NCBIfam" id="NF007233">
    <property type="entry name" value="PRK09653.1"/>
    <property type="match status" value="1"/>
</dbReference>
<dbReference type="Pfam" id="PF01515">
    <property type="entry name" value="PTA_PTB"/>
    <property type="match status" value="1"/>
</dbReference>
<evidence type="ECO:0000313" key="6">
    <source>
        <dbReference type="EMBL" id="TMQ65752.1"/>
    </source>
</evidence>
<dbReference type="InterPro" id="IPR012147">
    <property type="entry name" value="P_Ac_Bu_trans"/>
</dbReference>
<evidence type="ECO:0000256" key="1">
    <source>
        <dbReference type="ARBA" id="ARBA00000705"/>
    </source>
</evidence>